<proteinExistence type="predicted"/>
<evidence type="ECO:0000313" key="6">
    <source>
        <dbReference type="Proteomes" id="UP001501586"/>
    </source>
</evidence>
<dbReference type="SUPFAM" id="SSF53335">
    <property type="entry name" value="S-adenosyl-L-methionine-dependent methyltransferases"/>
    <property type="match status" value="1"/>
</dbReference>
<reference evidence="6" key="1">
    <citation type="journal article" date="2019" name="Int. J. Syst. Evol. Microbiol.">
        <title>The Global Catalogue of Microorganisms (GCM) 10K type strain sequencing project: providing services to taxonomists for standard genome sequencing and annotation.</title>
        <authorList>
            <consortium name="The Broad Institute Genomics Platform"/>
            <consortium name="The Broad Institute Genome Sequencing Center for Infectious Disease"/>
            <person name="Wu L."/>
            <person name="Ma J."/>
        </authorList>
    </citation>
    <scope>NUCLEOTIDE SEQUENCE [LARGE SCALE GENOMIC DNA]</scope>
    <source>
        <strain evidence="6">JCM 17458</strain>
    </source>
</reference>
<keyword evidence="2" id="KW-0808">Transferase</keyword>
<dbReference type="PANTHER" id="PTHR43464:SF19">
    <property type="entry name" value="UBIQUINONE BIOSYNTHESIS O-METHYLTRANSFERASE, MITOCHONDRIAL"/>
    <property type="match status" value="1"/>
</dbReference>
<dbReference type="GO" id="GO:0008168">
    <property type="term" value="F:methyltransferase activity"/>
    <property type="evidence" value="ECO:0007669"/>
    <property type="project" value="UniProtKB-KW"/>
</dbReference>
<comment type="caution">
    <text evidence="5">The sequence shown here is derived from an EMBL/GenBank/DDBJ whole genome shotgun (WGS) entry which is preliminary data.</text>
</comment>
<dbReference type="PANTHER" id="PTHR43464">
    <property type="entry name" value="METHYLTRANSFERASE"/>
    <property type="match status" value="1"/>
</dbReference>
<dbReference type="NCBIfam" id="NF004851">
    <property type="entry name" value="PRK06202.1"/>
    <property type="match status" value="1"/>
</dbReference>
<sequence>MILPDLRERSTSVLEWMDGPECDRSTLDRTYSQFRIVNRLVAGWRQTYRSHLRPALRRGELTTVLDIGSGGGDLARALAGWARRDGFRVHITAVDPDERAHAWATGRPPVPGVEYRQALSAELVAEGRGFDLVISNHLLHHLDASGLSALLSDSEQLARIRAVHSDIRRSPIAYLLFSAGTLPFFHRSFIRADGLISIRRSYTPGELRGSCPSGWRVLGQAPWRNLLLYEAGRR</sequence>
<evidence type="ECO:0000259" key="4">
    <source>
        <dbReference type="Pfam" id="PF13649"/>
    </source>
</evidence>
<name>A0ABP8EJ08_9MICO</name>
<keyword evidence="3" id="KW-0949">S-adenosyl-L-methionine</keyword>
<dbReference type="Pfam" id="PF13649">
    <property type="entry name" value="Methyltransf_25"/>
    <property type="match status" value="1"/>
</dbReference>
<dbReference type="RefSeq" id="WP_336885246.1">
    <property type="nucleotide sequence ID" value="NZ_BAABAZ010000005.1"/>
</dbReference>
<keyword evidence="1 5" id="KW-0489">Methyltransferase</keyword>
<gene>
    <name evidence="5" type="ORF">GCM10022261_14620</name>
</gene>
<dbReference type="Proteomes" id="UP001501586">
    <property type="component" value="Unassembled WGS sequence"/>
</dbReference>
<dbReference type="InterPro" id="IPR041698">
    <property type="entry name" value="Methyltransf_25"/>
</dbReference>
<evidence type="ECO:0000256" key="1">
    <source>
        <dbReference type="ARBA" id="ARBA00022603"/>
    </source>
</evidence>
<dbReference type="GO" id="GO:0032259">
    <property type="term" value="P:methylation"/>
    <property type="evidence" value="ECO:0007669"/>
    <property type="project" value="UniProtKB-KW"/>
</dbReference>
<organism evidence="5 6">
    <name type="scientific">Brevibacterium daeguense</name>
    <dbReference type="NCBI Taxonomy" id="909936"/>
    <lineage>
        <taxon>Bacteria</taxon>
        <taxon>Bacillati</taxon>
        <taxon>Actinomycetota</taxon>
        <taxon>Actinomycetes</taxon>
        <taxon>Micrococcales</taxon>
        <taxon>Brevibacteriaceae</taxon>
        <taxon>Brevibacterium</taxon>
    </lineage>
</organism>
<keyword evidence="6" id="KW-1185">Reference proteome</keyword>
<feature type="domain" description="Methyltransferase" evidence="4">
    <location>
        <begin position="64"/>
        <end position="153"/>
    </location>
</feature>
<evidence type="ECO:0000256" key="2">
    <source>
        <dbReference type="ARBA" id="ARBA00022679"/>
    </source>
</evidence>
<evidence type="ECO:0000256" key="3">
    <source>
        <dbReference type="ARBA" id="ARBA00022691"/>
    </source>
</evidence>
<accession>A0ABP8EJ08</accession>
<protein>
    <submittedName>
        <fullName evidence="5">Class I SAM-dependent methyltransferase</fullName>
    </submittedName>
</protein>
<dbReference type="Gene3D" id="3.40.50.150">
    <property type="entry name" value="Vaccinia Virus protein VP39"/>
    <property type="match status" value="1"/>
</dbReference>
<dbReference type="EMBL" id="BAABAZ010000005">
    <property type="protein sequence ID" value="GAA4283931.1"/>
    <property type="molecule type" value="Genomic_DNA"/>
</dbReference>
<evidence type="ECO:0000313" key="5">
    <source>
        <dbReference type="EMBL" id="GAA4283931.1"/>
    </source>
</evidence>
<dbReference type="InterPro" id="IPR029063">
    <property type="entry name" value="SAM-dependent_MTases_sf"/>
</dbReference>
<dbReference type="CDD" id="cd02440">
    <property type="entry name" value="AdoMet_MTases"/>
    <property type="match status" value="1"/>
</dbReference>